<dbReference type="EMBL" id="JALJOU010000002">
    <property type="protein sequence ID" value="KAK9845762.1"/>
    <property type="molecule type" value="Genomic_DNA"/>
</dbReference>
<evidence type="ECO:0000313" key="2">
    <source>
        <dbReference type="Proteomes" id="UP001445335"/>
    </source>
</evidence>
<evidence type="ECO:0000313" key="1">
    <source>
        <dbReference type="EMBL" id="KAK9845762.1"/>
    </source>
</evidence>
<name>A0AAW1SI68_9CHLO</name>
<keyword evidence="2" id="KW-1185">Reference proteome</keyword>
<accession>A0AAW1SI68</accession>
<proteinExistence type="predicted"/>
<sequence>MSRVAVTAPDDPSENVSAVTSLPAEAVIAAPAAQETARTGWLDTTVPMQEHTRINSAAALDAAALDDAGSSARPLLRVAALREGPRHVPAHSCERAWARRQSVMHLGGIEQLPSICNP</sequence>
<dbReference type="AlphaFoldDB" id="A0AAW1SI68"/>
<dbReference type="Proteomes" id="UP001445335">
    <property type="component" value="Unassembled WGS sequence"/>
</dbReference>
<gene>
    <name evidence="1" type="ORF">WJX81_001813</name>
</gene>
<reference evidence="1 2" key="1">
    <citation type="journal article" date="2024" name="Nat. Commun.">
        <title>Phylogenomics reveals the evolutionary origins of lichenization in chlorophyte algae.</title>
        <authorList>
            <person name="Puginier C."/>
            <person name="Libourel C."/>
            <person name="Otte J."/>
            <person name="Skaloud P."/>
            <person name="Haon M."/>
            <person name="Grisel S."/>
            <person name="Petersen M."/>
            <person name="Berrin J.G."/>
            <person name="Delaux P.M."/>
            <person name="Dal Grande F."/>
            <person name="Keller J."/>
        </authorList>
    </citation>
    <scope>NUCLEOTIDE SEQUENCE [LARGE SCALE GENOMIC DNA]</scope>
    <source>
        <strain evidence="1 2">SAG 245.80</strain>
    </source>
</reference>
<comment type="caution">
    <text evidence="1">The sequence shown here is derived from an EMBL/GenBank/DDBJ whole genome shotgun (WGS) entry which is preliminary data.</text>
</comment>
<protein>
    <submittedName>
        <fullName evidence="1">Uncharacterized protein</fullName>
    </submittedName>
</protein>
<organism evidence="1 2">
    <name type="scientific">Elliptochloris bilobata</name>
    <dbReference type="NCBI Taxonomy" id="381761"/>
    <lineage>
        <taxon>Eukaryota</taxon>
        <taxon>Viridiplantae</taxon>
        <taxon>Chlorophyta</taxon>
        <taxon>core chlorophytes</taxon>
        <taxon>Trebouxiophyceae</taxon>
        <taxon>Trebouxiophyceae incertae sedis</taxon>
        <taxon>Elliptochloris clade</taxon>
        <taxon>Elliptochloris</taxon>
    </lineage>
</organism>